<dbReference type="Proteomes" id="UP001239994">
    <property type="component" value="Unassembled WGS sequence"/>
</dbReference>
<dbReference type="InterPro" id="IPR001900">
    <property type="entry name" value="RNase_II/R"/>
</dbReference>
<dbReference type="FunFam" id="2.40.50.690:FF:000003">
    <property type="entry name" value="DIS3-like exonuclease 2"/>
    <property type="match status" value="1"/>
</dbReference>
<dbReference type="Pfam" id="PF17216">
    <property type="entry name" value="Rrp44_CSD1"/>
    <property type="match status" value="1"/>
</dbReference>
<evidence type="ECO:0000256" key="1">
    <source>
        <dbReference type="ARBA" id="ARBA00022490"/>
    </source>
</evidence>
<keyword evidence="5 8" id="KW-0269">Exonuclease</keyword>
<dbReference type="GO" id="GO:0000175">
    <property type="term" value="F:3'-5'-RNA exonuclease activity"/>
    <property type="evidence" value="ECO:0007669"/>
    <property type="project" value="UniProtKB-UniRule"/>
</dbReference>
<keyword evidence="8" id="KW-0498">Mitosis</keyword>
<comment type="caution">
    <text evidence="11">The sequence shown here is derived from an EMBL/GenBank/DDBJ whole genome shotgun (WGS) entry which is preliminary data.</text>
</comment>
<organism evidence="11 12">
    <name type="scientific">Electrophorus voltai</name>
    <dbReference type="NCBI Taxonomy" id="2609070"/>
    <lineage>
        <taxon>Eukaryota</taxon>
        <taxon>Metazoa</taxon>
        <taxon>Chordata</taxon>
        <taxon>Craniata</taxon>
        <taxon>Vertebrata</taxon>
        <taxon>Euteleostomi</taxon>
        <taxon>Actinopterygii</taxon>
        <taxon>Neopterygii</taxon>
        <taxon>Teleostei</taxon>
        <taxon>Ostariophysi</taxon>
        <taxon>Gymnotiformes</taxon>
        <taxon>Gymnotoidei</taxon>
        <taxon>Gymnotidae</taxon>
        <taxon>Electrophorus</taxon>
    </lineage>
</organism>
<comment type="domain">
    <text evidence="8">Specifically recognizes and binds polyuridylated RNAs via 3 RNA-binding regions (named U-zone 1, U-zone 2 and U-zone 3) that form an open funnel on one face of the catalytic domain, allowing RNA to navigate a path to the active site.</text>
</comment>
<dbReference type="Pfam" id="PF17877">
    <property type="entry name" value="Dis3l2_C_term"/>
    <property type="match status" value="1"/>
</dbReference>
<dbReference type="InterPro" id="IPR028591">
    <property type="entry name" value="DIS3L2"/>
</dbReference>
<dbReference type="GO" id="GO:0051301">
    <property type="term" value="P:cell division"/>
    <property type="evidence" value="ECO:0007669"/>
    <property type="project" value="UniProtKB-KW"/>
</dbReference>
<feature type="compositionally biased region" description="Polar residues" evidence="9">
    <location>
        <begin position="31"/>
        <end position="53"/>
    </location>
</feature>
<dbReference type="InterPro" id="IPR012340">
    <property type="entry name" value="NA-bd_OB-fold"/>
</dbReference>
<dbReference type="GO" id="GO:1990074">
    <property type="term" value="P:polyuridylation-dependent mRNA catabolic process"/>
    <property type="evidence" value="ECO:0007669"/>
    <property type="project" value="UniProtKB-UniRule"/>
</dbReference>
<feature type="binding site" evidence="8">
    <location>
        <position position="553"/>
    </location>
    <ligand>
        <name>Mg(2+)</name>
        <dbReference type="ChEBI" id="CHEBI:18420"/>
    </ligand>
</feature>
<feature type="compositionally biased region" description="Polar residues" evidence="9">
    <location>
        <begin position="394"/>
        <end position="403"/>
    </location>
</feature>
<dbReference type="EMBL" id="JAROKS010000014">
    <property type="protein sequence ID" value="KAK1797383.1"/>
    <property type="molecule type" value="Genomic_DNA"/>
</dbReference>
<comment type="cofactor">
    <cofactor evidence="8">
        <name>Mg(2+)</name>
        <dbReference type="ChEBI" id="CHEBI:18420"/>
    </cofactor>
    <cofactor evidence="8">
        <name>Mn(2+)</name>
        <dbReference type="ChEBI" id="CHEBI:29035"/>
    </cofactor>
</comment>
<dbReference type="SMART" id="SM00955">
    <property type="entry name" value="RNB"/>
    <property type="match status" value="1"/>
</dbReference>
<keyword evidence="1 8" id="KW-0963">Cytoplasm</keyword>
<keyword evidence="3 8" id="KW-0479">Metal-binding</keyword>
<evidence type="ECO:0000256" key="3">
    <source>
        <dbReference type="ARBA" id="ARBA00022723"/>
    </source>
</evidence>
<evidence type="ECO:0000259" key="10">
    <source>
        <dbReference type="SMART" id="SM00955"/>
    </source>
</evidence>
<dbReference type="GO" id="GO:0008266">
    <property type="term" value="F:poly(U) RNA binding"/>
    <property type="evidence" value="ECO:0007669"/>
    <property type="project" value="UniProtKB-ARBA"/>
</dbReference>
<dbReference type="InterPro" id="IPR050180">
    <property type="entry name" value="RNR_Ribonuclease"/>
</dbReference>
<name>A0AAD8ZD64_9TELE</name>
<dbReference type="EC" id="3.1.13.-" evidence="8"/>
<dbReference type="HAMAP" id="MF_03045">
    <property type="entry name" value="DIS3L2"/>
    <property type="match status" value="1"/>
</dbReference>
<dbReference type="InterPro" id="IPR033771">
    <property type="entry name" value="Rrp44_CSD1"/>
</dbReference>
<dbReference type="InterPro" id="IPR041505">
    <property type="entry name" value="Dis3_CSD2"/>
</dbReference>
<dbReference type="InterPro" id="IPR022966">
    <property type="entry name" value="RNase_II/R_CS"/>
</dbReference>
<dbReference type="PROSITE" id="PS01175">
    <property type="entry name" value="RIBONUCLEASE_II"/>
    <property type="match status" value="1"/>
</dbReference>
<evidence type="ECO:0000313" key="12">
    <source>
        <dbReference type="Proteomes" id="UP001239994"/>
    </source>
</evidence>
<dbReference type="GO" id="GO:0000932">
    <property type="term" value="C:P-body"/>
    <property type="evidence" value="ECO:0007669"/>
    <property type="project" value="UniProtKB-SubCell"/>
</dbReference>
<sequence length="1183" mass="130453">MEPTHRAKGGSKHRRGKHTQNPPRTAKEPNTGAQNHQQNGPLRSDMGKQSGSVEENVGAPASRSVTKPRRAARGGSEASHISDCSPCAQPAEAGDGSALPGGREGHHCHETPRKPGVPAQSRQRRNIESCETQDGGAGVPSRQLRWAREPKEQVSQLRGTWGKAPPIPQRGTQSSSPPLCDPSSPRGGEERAKNRRKPKADVDEMVASPGWDPTGGQEPWRVRDKAKDQQGQVKMSSPGSSSKKSRGPRGMRRHLFEDYMSLREVSAGLKRGELVQGALRINPRRYHEAFISSPDGSADIFLDGLVARNRALNGDVVVVQPLPPEQRKVENAVESEKSPPGHSSPGQGRHSSPDIIVEAQYSGDEEEVLIKMEAVSLQDKVRAVPEDSEHSNKHSTSGSTSEKVVQRTGKVVYITELKHSRAASGFIKFLPDKTFALFSPVDHRVPRVNVPLTDCPADFNTRPGDYANTLFICGITHWPADSTFAEGRLAKSLGQAGEIDPETEGILAEYDVDCSEFPAESLACLPQNLPWTIPAEELAKRRDLRQECIFTIDPATARDLDDALSCKQLPDGNFEVGVHIADVSYFVEEGSALDLVASRRATSVYLVQKVVPMLPRLLCEELCSLNPQADRLTFSVIWTLSPEGKILSKWFGRSVICSCVKLSYEHAQSLIDAPDKGFSTEELPPCAPAHPIRHVHQAVLHLHALAKHLRAQRFEGGALRLDQLMISLLTRSKTETRRRCLGVSRPLRQSETPLFLAFASSLLTRVSSILQGAWGDAGDAEGPAPTCCCPDVPDPPQRRDSTHFARSLPKAVGTSVLNNQLFLPLVMKLAFCLNADTGLPQGCYVYQYRDSNKFVKSCGPLVHYTLVILLGVELVEEFMLLANMAVAQHVYRWSPRLALLRRHPPPQGRMMDVLQELCQQMGLHMDLSSSGALHKSLNEMVGKDQYSAARKEVLTHLCSRPMQMAVYFCAGILQDEKLFRHYALNVPLYTHFTSPIRRYADLIVHRLLAASLKCGPHLCLTDEEVQKQASHCNDKKTASKRVQELSADLFFSVFVRECGPLDSEAMVMGMLDKAFDVLVLSYGVQKRIYCNAIEGLQSFQFRKVGKRPEMTLIWAAEDQEQKPVRQGLSDLSVVQFQASLLLHGGIVLLGDRRGDVGDTLVASSRSFLVLASWIRQLRHSGRA</sequence>
<evidence type="ECO:0000256" key="5">
    <source>
        <dbReference type="ARBA" id="ARBA00022839"/>
    </source>
</evidence>
<dbReference type="Gene3D" id="2.40.50.700">
    <property type="match status" value="1"/>
</dbReference>
<keyword evidence="2 8" id="KW-0540">Nuclease</keyword>
<dbReference type="FunFam" id="2.40.50.700:FF:000003">
    <property type="entry name" value="DIS3-like exonuclease 2"/>
    <property type="match status" value="1"/>
</dbReference>
<dbReference type="InterPro" id="IPR041093">
    <property type="entry name" value="Dis3l2-like_C"/>
</dbReference>
<feature type="compositionally biased region" description="Basic and acidic residues" evidence="9">
    <location>
        <begin position="381"/>
        <end position="392"/>
    </location>
</feature>
<keyword evidence="7 8" id="KW-0694">RNA-binding</keyword>
<proteinExistence type="inferred from homology"/>
<evidence type="ECO:0000256" key="9">
    <source>
        <dbReference type="SAM" id="MobiDB-lite"/>
    </source>
</evidence>
<evidence type="ECO:0000256" key="6">
    <source>
        <dbReference type="ARBA" id="ARBA00022842"/>
    </source>
</evidence>
<keyword evidence="12" id="KW-1185">Reference proteome</keyword>
<dbReference type="PANTHER" id="PTHR23355:SF9">
    <property type="entry name" value="DIS3-LIKE EXONUCLEASE 2"/>
    <property type="match status" value="1"/>
</dbReference>
<keyword evidence="8" id="KW-0132">Cell division</keyword>
<dbReference type="GO" id="GO:0000956">
    <property type="term" value="P:nuclear-transcribed mRNA catabolic process"/>
    <property type="evidence" value="ECO:0007669"/>
    <property type="project" value="UniProtKB-UniRule"/>
</dbReference>
<protein>
    <recommendedName>
        <fullName evidence="8">DIS3-like exonuclease 2</fullName>
        <ecNumber evidence="8">3.1.13.-</ecNumber>
    </recommendedName>
</protein>
<comment type="similarity">
    <text evidence="8">Belongs to the RNR ribonuclease family. DIS3L2 subfamily.</text>
</comment>
<dbReference type="Pfam" id="PF17849">
    <property type="entry name" value="OB_Dis3"/>
    <property type="match status" value="1"/>
</dbReference>
<feature type="binding site" evidence="8">
    <location>
        <position position="562"/>
    </location>
    <ligand>
        <name>Mg(2+)</name>
        <dbReference type="ChEBI" id="CHEBI:18420"/>
    </ligand>
</feature>
<feature type="site" description="Important for catalytic activity" evidence="8">
    <location>
        <position position="561"/>
    </location>
</feature>
<feature type="compositionally biased region" description="Basic and acidic residues" evidence="9">
    <location>
        <begin position="103"/>
        <end position="113"/>
    </location>
</feature>
<accession>A0AAD8ZD64</accession>
<evidence type="ECO:0000256" key="4">
    <source>
        <dbReference type="ARBA" id="ARBA00022801"/>
    </source>
</evidence>
<feature type="region of interest" description="Disordered" evidence="9">
    <location>
        <begin position="322"/>
        <end position="353"/>
    </location>
</feature>
<evidence type="ECO:0000313" key="11">
    <source>
        <dbReference type="EMBL" id="KAK1797383.1"/>
    </source>
</evidence>
<feature type="domain" description="RNB" evidence="10">
    <location>
        <begin position="541"/>
        <end position="1014"/>
    </location>
</feature>
<dbReference type="Gene3D" id="2.40.50.140">
    <property type="entry name" value="Nucleic acid-binding proteins"/>
    <property type="match status" value="1"/>
</dbReference>
<evidence type="ECO:0000256" key="8">
    <source>
        <dbReference type="HAMAP-Rule" id="MF_03045"/>
    </source>
</evidence>
<dbReference type="GO" id="GO:0010587">
    <property type="term" value="P:miRNA catabolic process"/>
    <property type="evidence" value="ECO:0007669"/>
    <property type="project" value="UniProtKB-UniRule"/>
</dbReference>
<keyword evidence="4 8" id="KW-0378">Hydrolase</keyword>
<keyword evidence="6 8" id="KW-0460">Magnesium</keyword>
<feature type="region of interest" description="Disordered" evidence="9">
    <location>
        <begin position="1"/>
        <end position="251"/>
    </location>
</feature>
<dbReference type="PANTHER" id="PTHR23355">
    <property type="entry name" value="RIBONUCLEASE"/>
    <property type="match status" value="1"/>
</dbReference>
<feature type="region of interest" description="Disordered" evidence="9">
    <location>
        <begin position="381"/>
        <end position="403"/>
    </location>
</feature>
<feature type="compositionally biased region" description="Basic residues" evidence="9">
    <location>
        <begin position="1"/>
        <end position="18"/>
    </location>
</feature>
<keyword evidence="8" id="KW-0464">Manganese</keyword>
<comment type="subcellular location">
    <subcellularLocation>
        <location evidence="8">Cytoplasm</location>
    </subcellularLocation>
    <subcellularLocation>
        <location evidence="8">Cytoplasm</location>
        <location evidence="8">P-body</location>
    </subcellularLocation>
</comment>
<comment type="function">
    <text evidence="8">3'-5'-exoribonuclease that specifically recognizes RNAs polyuridylated at their 3' end and mediates their degradation. Component of an exosome-independent RNA degradation pathway that mediates degradation of both mRNAs and miRNAs that have been polyuridylated by a terminal uridylyltransferase. Essential for correct mitosis, and negatively regulates cell proliferation.</text>
</comment>
<dbReference type="Pfam" id="PF00773">
    <property type="entry name" value="RNB"/>
    <property type="match status" value="2"/>
</dbReference>
<dbReference type="GO" id="GO:0046872">
    <property type="term" value="F:metal ion binding"/>
    <property type="evidence" value="ECO:0007669"/>
    <property type="project" value="UniProtKB-KW"/>
</dbReference>
<dbReference type="AlphaFoldDB" id="A0AAD8ZD64"/>
<feature type="compositionally biased region" description="Low complexity" evidence="9">
    <location>
        <begin position="174"/>
        <end position="185"/>
    </location>
</feature>
<keyword evidence="8" id="KW-0131">Cell cycle</keyword>
<reference evidence="11" key="1">
    <citation type="submission" date="2023-03" db="EMBL/GenBank/DDBJ databases">
        <title>Electrophorus voltai genome.</title>
        <authorList>
            <person name="Bian C."/>
        </authorList>
    </citation>
    <scope>NUCLEOTIDE SEQUENCE</scope>
    <source>
        <strain evidence="11">CB-2022</strain>
        <tissue evidence="11">Muscle</tissue>
    </source>
</reference>
<gene>
    <name evidence="8" type="primary">dis3l2</name>
    <name evidence="11" type="ORF">P4O66_008747</name>
</gene>
<feature type="compositionally biased region" description="Basic and acidic residues" evidence="9">
    <location>
        <begin position="325"/>
        <end position="339"/>
    </location>
</feature>
<evidence type="ECO:0000256" key="7">
    <source>
        <dbReference type="ARBA" id="ARBA00022884"/>
    </source>
</evidence>
<evidence type="ECO:0000256" key="2">
    <source>
        <dbReference type="ARBA" id="ARBA00022722"/>
    </source>
</evidence>
<dbReference type="SUPFAM" id="SSF50249">
    <property type="entry name" value="Nucleic acid-binding proteins"/>
    <property type="match status" value="3"/>
</dbReference>
<dbReference type="Gene3D" id="2.40.50.690">
    <property type="match status" value="1"/>
</dbReference>